<protein>
    <submittedName>
        <fullName evidence="17">PTS system fructose-specific transporter subunit IIBC</fullName>
    </submittedName>
</protein>
<feature type="transmembrane region" description="Helical" evidence="13">
    <location>
        <begin position="303"/>
        <end position="322"/>
    </location>
</feature>
<evidence type="ECO:0000259" key="14">
    <source>
        <dbReference type="PROSITE" id="PS51094"/>
    </source>
</evidence>
<comment type="caution">
    <text evidence="17">The sequence shown here is derived from an EMBL/GenBank/DDBJ whole genome shotgun (WGS) entry which is preliminary data.</text>
</comment>
<evidence type="ECO:0000256" key="10">
    <source>
        <dbReference type="ARBA" id="ARBA00022989"/>
    </source>
</evidence>
<evidence type="ECO:0000256" key="5">
    <source>
        <dbReference type="ARBA" id="ARBA00022553"/>
    </source>
</evidence>
<dbReference type="InterPro" id="IPR013011">
    <property type="entry name" value="PTS_EIIB_2"/>
</dbReference>
<feature type="transmembrane region" description="Helical" evidence="13">
    <location>
        <begin position="560"/>
        <end position="582"/>
    </location>
</feature>
<dbReference type="Gene3D" id="3.40.50.2300">
    <property type="match status" value="1"/>
</dbReference>
<dbReference type="RefSeq" id="WP_003463407.1">
    <property type="nucleotide sequence ID" value="NZ_APML01000005.1"/>
</dbReference>
<evidence type="ECO:0000256" key="2">
    <source>
        <dbReference type="ARBA" id="ARBA00004496"/>
    </source>
</evidence>
<dbReference type="FunFam" id="3.40.930.10:FF:000009">
    <property type="entry name" value="PTS system, fructose specific IIABC component"/>
    <property type="match status" value="1"/>
</dbReference>
<feature type="transmembrane region" description="Helical" evidence="13">
    <location>
        <begin position="420"/>
        <end position="439"/>
    </location>
</feature>
<dbReference type="GO" id="GO:0005737">
    <property type="term" value="C:cytoplasm"/>
    <property type="evidence" value="ECO:0007669"/>
    <property type="project" value="UniProtKB-SubCell"/>
</dbReference>
<keyword evidence="5" id="KW-0597">Phosphoprotein</keyword>
<evidence type="ECO:0000256" key="12">
    <source>
        <dbReference type="SAM" id="MobiDB-lite"/>
    </source>
</evidence>
<feature type="transmembrane region" description="Helical" evidence="13">
    <location>
        <begin position="460"/>
        <end position="481"/>
    </location>
</feature>
<keyword evidence="3" id="KW-0813">Transport</keyword>
<feature type="domain" description="PTS EIIA type-2" evidence="14">
    <location>
        <begin position="5"/>
        <end position="149"/>
    </location>
</feature>
<evidence type="ECO:0000256" key="11">
    <source>
        <dbReference type="ARBA" id="ARBA00023136"/>
    </source>
</evidence>
<dbReference type="eggNOG" id="COG1445">
    <property type="taxonomic scope" value="Bacteria"/>
</dbReference>
<dbReference type="eggNOG" id="COG1762">
    <property type="taxonomic scope" value="Bacteria"/>
</dbReference>
<dbReference type="InterPro" id="IPR003501">
    <property type="entry name" value="PTS_EIIB_2/3"/>
</dbReference>
<accession>N4WPX0</accession>
<keyword evidence="6" id="KW-0762">Sugar transport</keyword>
<feature type="transmembrane region" description="Helical" evidence="13">
    <location>
        <begin position="501"/>
        <end position="522"/>
    </location>
</feature>
<dbReference type="GO" id="GO:0005886">
    <property type="term" value="C:plasma membrane"/>
    <property type="evidence" value="ECO:0007669"/>
    <property type="project" value="UniProtKB-SubCell"/>
</dbReference>
<feature type="domain" description="PTS EIIC type-2" evidence="16">
    <location>
        <begin position="292"/>
        <end position="629"/>
    </location>
</feature>
<evidence type="ECO:0000256" key="3">
    <source>
        <dbReference type="ARBA" id="ARBA00022448"/>
    </source>
</evidence>
<dbReference type="InterPro" id="IPR016152">
    <property type="entry name" value="PTrfase/Anion_transptr"/>
</dbReference>
<dbReference type="GO" id="GO:0022877">
    <property type="term" value="F:protein-N(PI)-phosphohistidine-fructose phosphotransferase system transporter activity"/>
    <property type="evidence" value="ECO:0007669"/>
    <property type="project" value="InterPro"/>
</dbReference>
<feature type="region of interest" description="Disordered" evidence="12">
    <location>
        <begin position="268"/>
        <end position="287"/>
    </location>
</feature>
<dbReference type="InterPro" id="IPR004715">
    <property type="entry name" value="PTS_IIA_fruc"/>
</dbReference>
<gene>
    <name evidence="17" type="ORF">J416_01694</name>
</gene>
<feature type="transmembrane region" description="Helical" evidence="13">
    <location>
        <begin position="376"/>
        <end position="400"/>
    </location>
</feature>
<keyword evidence="7" id="KW-0808">Transferase</keyword>
<dbReference type="GO" id="GO:0090563">
    <property type="term" value="F:protein-phosphocysteine-sugar phosphotransferase activity"/>
    <property type="evidence" value="ECO:0007669"/>
    <property type="project" value="TreeGrafter"/>
</dbReference>
<dbReference type="CDD" id="cd05569">
    <property type="entry name" value="PTS_IIB_fructose"/>
    <property type="match status" value="1"/>
</dbReference>
<evidence type="ECO:0000256" key="9">
    <source>
        <dbReference type="ARBA" id="ARBA00022692"/>
    </source>
</evidence>
<evidence type="ECO:0000256" key="8">
    <source>
        <dbReference type="ARBA" id="ARBA00022683"/>
    </source>
</evidence>
<proteinExistence type="predicted"/>
<feature type="transmembrane region" description="Helical" evidence="13">
    <location>
        <begin position="534"/>
        <end position="554"/>
    </location>
</feature>
<dbReference type="InterPro" id="IPR036095">
    <property type="entry name" value="PTS_EIIB-like_sf"/>
</dbReference>
<dbReference type="Pfam" id="PF02378">
    <property type="entry name" value="PTS_EIIC"/>
    <property type="match status" value="1"/>
</dbReference>
<keyword evidence="8" id="KW-0598">Phosphotransferase system</keyword>
<feature type="transmembrane region" description="Helical" evidence="13">
    <location>
        <begin position="603"/>
        <end position="622"/>
    </location>
</feature>
<evidence type="ECO:0000256" key="13">
    <source>
        <dbReference type="SAM" id="Phobius"/>
    </source>
</evidence>
<dbReference type="InterPro" id="IPR006327">
    <property type="entry name" value="PTS_IIC_fruc"/>
</dbReference>
<dbReference type="NCBIfam" id="TIGR00829">
    <property type="entry name" value="FRU"/>
    <property type="match status" value="1"/>
</dbReference>
<evidence type="ECO:0000313" key="17">
    <source>
        <dbReference type="EMBL" id="ENH98167.1"/>
    </source>
</evidence>
<dbReference type="PATRIC" id="fig|1308866.3.peg.344"/>
<dbReference type="NCBIfam" id="TIGR01427">
    <property type="entry name" value="PTS_IIC_fructo"/>
    <property type="match status" value="1"/>
</dbReference>
<comment type="subcellular location">
    <subcellularLocation>
        <location evidence="1">Cell inner membrane</location>
        <topology evidence="1">Multi-pass membrane protein</topology>
    </subcellularLocation>
    <subcellularLocation>
        <location evidence="2">Cytoplasm</location>
    </subcellularLocation>
</comment>
<organism evidence="17 18">
    <name type="scientific">Gracilibacillus halophilus YIM-C55.5</name>
    <dbReference type="NCBI Taxonomy" id="1308866"/>
    <lineage>
        <taxon>Bacteria</taxon>
        <taxon>Bacillati</taxon>
        <taxon>Bacillota</taxon>
        <taxon>Bacilli</taxon>
        <taxon>Bacillales</taxon>
        <taxon>Bacillaceae</taxon>
        <taxon>Gracilibacillus</taxon>
    </lineage>
</organism>
<sequence>MNITELLKPDVMILDVEAESKSDVLQAMANQLDAAGRLADKEQFLQAIWDREHQNSTGIGEGVAIPHAKSSAVQQPAIAFARSQEGVDFESLDGQPSHLFFMIAASEGANDDHLQTLSRLSTLLMDGDFRKNLLQAQSTEEITRFIDEKEQEKRNEQEEENNSAPTQKGPEILAVTACPTGIAHTYMAADELKDTAKQKGVSIKVETNGSDGVKNQLTAEEIQAAKAIIVAADTKVEMERFAGKKVLRRGVTDGIHKADELIDTVQSGDAPVYEGDGSSSESTSSSGGRVGFYQHLMNGVSNMLPFVVGGGVLIAISFLFGINSADPEHPSYNEFAAALNSIGAEYGLGLMVAVLAGFIGMSIADRPGFAPSMIGGFMASTGGAGFLGGLIAGFLGGYVTVLVKKMLRDLPQAFDGIKTILFYPVLTIFITGILMHFVIIDPVANIMSFLETFLNNMSGANAAILGLILGGMMAIDMGGPINKTAFTFGIAMIEAGNLGPHAAVMAGGMVPPLALAIATILFRNKFTKEEQDAGKTNFALGAFFITEGAIPFAAADPGRVIPSITVGSAIAGGLSLLFGIGLQAPHGGILIIPTPATEGMWPLYVLAIVIGAIVSALMIGFWKKPVNKK</sequence>
<feature type="region of interest" description="Disordered" evidence="12">
    <location>
        <begin position="150"/>
        <end position="171"/>
    </location>
</feature>
<evidence type="ECO:0000256" key="1">
    <source>
        <dbReference type="ARBA" id="ARBA00004429"/>
    </source>
</evidence>
<feature type="compositionally biased region" description="Low complexity" evidence="12">
    <location>
        <begin position="275"/>
        <end position="287"/>
    </location>
</feature>
<dbReference type="FunFam" id="3.40.50.2300:FF:000014">
    <property type="entry name" value="PTS system fructose-like transporter subunit IIB"/>
    <property type="match status" value="1"/>
</dbReference>
<keyword evidence="10 13" id="KW-1133">Transmembrane helix</keyword>
<dbReference type="InterPro" id="IPR002178">
    <property type="entry name" value="PTS_EIIA_type-2_dom"/>
</dbReference>
<dbReference type="CDD" id="cd00211">
    <property type="entry name" value="PTS_IIA_fru"/>
    <property type="match status" value="1"/>
</dbReference>
<keyword evidence="9 13" id="KW-0812">Transmembrane</keyword>
<evidence type="ECO:0000259" key="15">
    <source>
        <dbReference type="PROSITE" id="PS51099"/>
    </source>
</evidence>
<feature type="transmembrane region" description="Helical" evidence="13">
    <location>
        <begin position="342"/>
        <end position="364"/>
    </location>
</feature>
<dbReference type="AlphaFoldDB" id="N4WPX0"/>
<dbReference type="PROSITE" id="PS00372">
    <property type="entry name" value="PTS_EIIA_TYPE_2_HIS"/>
    <property type="match status" value="1"/>
</dbReference>
<reference evidence="17 18" key="1">
    <citation type="submission" date="2013-03" db="EMBL/GenBank/DDBJ databases">
        <title>Draft genome sequence of Gracibacillus halophilus YIM-C55.5, a moderately halophilic and thermophilic organism from the Xiaochaidamu salt lake.</title>
        <authorList>
            <person name="Sugumar T."/>
            <person name="Polireddy D.R."/>
            <person name="Antony A."/>
            <person name="Madhava Y.R."/>
            <person name="Sivakumar N."/>
        </authorList>
    </citation>
    <scope>NUCLEOTIDE SEQUENCE [LARGE SCALE GENOMIC DNA]</scope>
    <source>
        <strain evidence="17 18">YIM-C55.5</strain>
    </source>
</reference>
<evidence type="ECO:0000256" key="7">
    <source>
        <dbReference type="ARBA" id="ARBA00022679"/>
    </source>
</evidence>
<name>N4WPX0_9BACI</name>
<evidence type="ECO:0000256" key="4">
    <source>
        <dbReference type="ARBA" id="ARBA00022475"/>
    </source>
</evidence>
<dbReference type="InterPro" id="IPR003353">
    <property type="entry name" value="PTS_IIB_fruc"/>
</dbReference>
<keyword evidence="11 13" id="KW-0472">Membrane</keyword>
<dbReference type="PROSITE" id="PS51099">
    <property type="entry name" value="PTS_EIIB_TYPE_2"/>
    <property type="match status" value="1"/>
</dbReference>
<dbReference type="PROSITE" id="PS51104">
    <property type="entry name" value="PTS_EIIC_TYPE_2"/>
    <property type="match status" value="1"/>
</dbReference>
<dbReference type="InterPro" id="IPR050864">
    <property type="entry name" value="Bacterial_PTS_Sugar_Transport"/>
</dbReference>
<evidence type="ECO:0000259" key="16">
    <source>
        <dbReference type="PROSITE" id="PS51104"/>
    </source>
</evidence>
<dbReference type="Pfam" id="PF02302">
    <property type="entry name" value="PTS_IIB"/>
    <property type="match status" value="1"/>
</dbReference>
<dbReference type="InterPro" id="IPR013014">
    <property type="entry name" value="PTS_EIIC_2"/>
</dbReference>
<feature type="domain" description="PTS EIIB type-2" evidence="15">
    <location>
        <begin position="172"/>
        <end position="267"/>
    </location>
</feature>
<dbReference type="EMBL" id="APML01000005">
    <property type="protein sequence ID" value="ENH98167.1"/>
    <property type="molecule type" value="Genomic_DNA"/>
</dbReference>
<dbReference type="STRING" id="1308866.J416_01694"/>
<evidence type="ECO:0000256" key="6">
    <source>
        <dbReference type="ARBA" id="ARBA00022597"/>
    </source>
</evidence>
<dbReference type="GO" id="GO:0009401">
    <property type="term" value="P:phosphoenolpyruvate-dependent sugar phosphotransferase system"/>
    <property type="evidence" value="ECO:0007669"/>
    <property type="project" value="UniProtKB-KW"/>
</dbReference>
<dbReference type="SUPFAM" id="SSF52794">
    <property type="entry name" value="PTS system IIB component-like"/>
    <property type="match status" value="1"/>
</dbReference>
<dbReference type="PANTHER" id="PTHR30505">
    <property type="entry name" value="FRUCTOSE-LIKE PERMEASE"/>
    <property type="match status" value="1"/>
</dbReference>
<dbReference type="PROSITE" id="PS51094">
    <property type="entry name" value="PTS_EIIA_TYPE_2"/>
    <property type="match status" value="1"/>
</dbReference>
<keyword evidence="18" id="KW-1185">Reference proteome</keyword>
<dbReference type="Gene3D" id="3.40.930.10">
    <property type="entry name" value="Mannitol-specific EII, Chain A"/>
    <property type="match status" value="1"/>
</dbReference>
<dbReference type="InterPro" id="IPR003352">
    <property type="entry name" value="PTS_EIIC"/>
</dbReference>
<evidence type="ECO:0000313" key="18">
    <source>
        <dbReference type="Proteomes" id="UP000012283"/>
    </source>
</evidence>
<dbReference type="eggNOG" id="COG1299">
    <property type="taxonomic scope" value="Bacteria"/>
</dbReference>
<dbReference type="GO" id="GO:0005351">
    <property type="term" value="F:carbohydrate:proton symporter activity"/>
    <property type="evidence" value="ECO:0007669"/>
    <property type="project" value="InterPro"/>
</dbReference>
<keyword evidence="4" id="KW-1003">Cell membrane</keyword>
<dbReference type="Pfam" id="PF00359">
    <property type="entry name" value="PTS_EIIA_2"/>
    <property type="match status" value="1"/>
</dbReference>
<dbReference type="Proteomes" id="UP000012283">
    <property type="component" value="Unassembled WGS sequence"/>
</dbReference>
<dbReference type="SUPFAM" id="SSF55804">
    <property type="entry name" value="Phoshotransferase/anion transport protein"/>
    <property type="match status" value="1"/>
</dbReference>
<dbReference type="PANTHER" id="PTHR30505:SF28">
    <property type="entry name" value="PTS SYSTEM 2-O-ALPHA-MANNOSYL-D-GLYCERATE-SPECIFIC EIIABC COMPONENT"/>
    <property type="match status" value="1"/>
</dbReference>
<dbReference type="NCBIfam" id="TIGR00848">
    <property type="entry name" value="fruA"/>
    <property type="match status" value="1"/>
</dbReference>